<comment type="similarity">
    <text evidence="3">Belongs to the TRAFAC class myosin-kinesin ATPase superfamily. Kinesin family.</text>
</comment>
<name>A0AAD3CI67_9STRA</name>
<dbReference type="InterPro" id="IPR036961">
    <property type="entry name" value="Kinesin_motor_dom_sf"/>
</dbReference>
<sequence>MHGSPTKSNAPVEAVKVHLRFRPTNENEVKKEKRGRRYVNFTPIGWKMKDSKTCVQTTNTGEPLPRKDGRTCFKFDRVFGEQATNKEVYDVTTAHIVKDFVKGVSGSVICYGQTGSGKSYTVQGKGTINEGIAGGYGLLHLSIQSIFQEIATFPESYFLLRVSVIEVYNEEIRDLLDPEFDKDKKVYTVYDSKGGLSIDSTEEFVKNVDDVYKVLTLVDEHKVVKKTDMNAKSSRSHVVYKFVLEKKEDDESKVGAVQVSTFNLVDLAGSDTNKRKLLKKSSSEENEIKKEGSSINKSLLALSHVISSISRSRKGFINFRDSNLTKLLQRDLKSQCRLSFVCCATPSGLCSDQTKKTIEFGKIVSGVKTKPSRSLTVDDKSVIIQTLTRLEQLQKNDTPEIVREKAELELKAVEEHLFLGSQSKFDLDLTDSKHLVREECTEDSLSHILNEVSSTMTLENLIEADHVSLCNTTGVMSEAEQKFLEMSDQWSAFKNGSPMSHVSGSCFSYSAAGMTQNNTTDVNDVVQIPTEIEISDVSEPVKELDFSSHEFEDVNETEQELKVSRNNDDDLNTSIKLLGSFIEEDEESDDDLMVLSSGSEDSSENVETISPGNIKELSSIQIYHKNEVKSAEDIAIKKKSDMLHSNEDSVSFSTQNMLANEDAEDKETVSTSQNDDEEKVKQNADLGIQDERKASELKEVSDNQDTKVLERNSVDKIQNEETDRKEEEKENEESAEALEIEKSIELLQMENESLKRNVSELLRSRDSKERELNNIDIENMKKTIALLKKEKASILSDAKTTKQTLESKLDNEMDKVSSLKKVQADLALQNQKLQDQVSRLTQEVKDHSSSLSAAEEKSSLLTQELKSQLAAKSEEMKDLGKNFEKALESKQKELDEILLHTQKREEKLSALSQLNTELTNELGNLKQKSESDIKSDNSEKIGSLMEKVKIYEEENEKLLQELSEMKKTFRSQCEERDIALEKLSIDLAKEVDNKHCLERKIASLEKAAKFEKARRNKTDGSIDIQFSINSQDSEELSFQDSLGETHLTKDSVEELANSEEYTNEKNTIKSDLKPIIEDSVDLEKNNTTTENDAMIPKEICNDIEELTTFNPLQTSDTRTASGSMTSEEICHDTEEKENKMEIITLKPFEINDVESHSDSNNIDEDIPHQENVVETVLPKEDENPKFSETRTNSTEEDRIELENDKENNSSERKASSRDVTSIEKPLSPRKNVHPNEVTEICSKHDIEKLMSSKERFVIDETMLKQWEHLSISFRNHCKEYGISP</sequence>
<gene>
    <name evidence="7" type="ORF">CTEN210_01549</name>
</gene>
<dbReference type="GO" id="GO:0007018">
    <property type="term" value="P:microtubule-based movement"/>
    <property type="evidence" value="ECO:0007669"/>
    <property type="project" value="InterPro"/>
</dbReference>
<evidence type="ECO:0000256" key="4">
    <source>
        <dbReference type="SAM" id="Coils"/>
    </source>
</evidence>
<dbReference type="InterPro" id="IPR027417">
    <property type="entry name" value="P-loop_NTPase"/>
</dbReference>
<accession>A0AAD3CI67</accession>
<evidence type="ECO:0000256" key="1">
    <source>
        <dbReference type="ARBA" id="ARBA00023054"/>
    </source>
</evidence>
<evidence type="ECO:0000259" key="6">
    <source>
        <dbReference type="PROSITE" id="PS50067"/>
    </source>
</evidence>
<dbReference type="PRINTS" id="PR00380">
    <property type="entry name" value="KINESINHEAVY"/>
</dbReference>
<evidence type="ECO:0000256" key="3">
    <source>
        <dbReference type="PROSITE-ProRule" id="PRU00283"/>
    </source>
</evidence>
<comment type="caution">
    <text evidence="7">The sequence shown here is derived from an EMBL/GenBank/DDBJ whole genome shotgun (WGS) entry which is preliminary data.</text>
</comment>
<dbReference type="InterPro" id="IPR027640">
    <property type="entry name" value="Kinesin-like_fam"/>
</dbReference>
<keyword evidence="3" id="KW-0067">ATP-binding</keyword>
<keyword evidence="8" id="KW-1185">Reference proteome</keyword>
<feature type="binding site" evidence="3">
    <location>
        <begin position="112"/>
        <end position="119"/>
    </location>
    <ligand>
        <name>ATP</name>
        <dbReference type="ChEBI" id="CHEBI:30616"/>
    </ligand>
</feature>
<dbReference type="GO" id="GO:0008017">
    <property type="term" value="F:microtubule binding"/>
    <property type="evidence" value="ECO:0007669"/>
    <property type="project" value="InterPro"/>
</dbReference>
<dbReference type="PANTHER" id="PTHR47968:SF75">
    <property type="entry name" value="CENTROMERE-ASSOCIATED PROTEIN E"/>
    <property type="match status" value="1"/>
</dbReference>
<feature type="domain" description="Kinesin motor" evidence="6">
    <location>
        <begin position="14"/>
        <end position="367"/>
    </location>
</feature>
<feature type="compositionally biased region" description="Basic and acidic residues" evidence="5">
    <location>
        <begin position="1177"/>
        <end position="1216"/>
    </location>
</feature>
<dbReference type="EMBL" id="BLLK01000020">
    <property type="protein sequence ID" value="GFH45075.1"/>
    <property type="molecule type" value="Genomic_DNA"/>
</dbReference>
<organism evidence="7 8">
    <name type="scientific">Chaetoceros tenuissimus</name>
    <dbReference type="NCBI Taxonomy" id="426638"/>
    <lineage>
        <taxon>Eukaryota</taxon>
        <taxon>Sar</taxon>
        <taxon>Stramenopiles</taxon>
        <taxon>Ochrophyta</taxon>
        <taxon>Bacillariophyta</taxon>
        <taxon>Coscinodiscophyceae</taxon>
        <taxon>Chaetocerotophycidae</taxon>
        <taxon>Chaetocerotales</taxon>
        <taxon>Chaetocerotaceae</taxon>
        <taxon>Chaetoceros</taxon>
    </lineage>
</organism>
<keyword evidence="3" id="KW-0547">Nucleotide-binding</keyword>
<feature type="region of interest" description="Disordered" evidence="5">
    <location>
        <begin position="662"/>
        <end position="737"/>
    </location>
</feature>
<evidence type="ECO:0000256" key="5">
    <source>
        <dbReference type="SAM" id="MobiDB-lite"/>
    </source>
</evidence>
<dbReference type="Gene3D" id="3.40.850.10">
    <property type="entry name" value="Kinesin motor domain"/>
    <property type="match status" value="1"/>
</dbReference>
<protein>
    <recommendedName>
        <fullName evidence="6">Kinesin motor domain-containing protein</fullName>
    </recommendedName>
</protein>
<feature type="compositionally biased region" description="Polar residues" evidence="5">
    <location>
        <begin position="596"/>
        <end position="612"/>
    </location>
</feature>
<keyword evidence="2 3" id="KW-0505">Motor protein</keyword>
<feature type="compositionally biased region" description="Polar residues" evidence="5">
    <location>
        <begin position="1113"/>
        <end position="1126"/>
    </location>
</feature>
<dbReference type="GO" id="GO:0005524">
    <property type="term" value="F:ATP binding"/>
    <property type="evidence" value="ECO:0007669"/>
    <property type="project" value="UniProtKB-UniRule"/>
</dbReference>
<dbReference type="GO" id="GO:0003777">
    <property type="term" value="F:microtubule motor activity"/>
    <property type="evidence" value="ECO:0007669"/>
    <property type="project" value="InterPro"/>
</dbReference>
<feature type="coiled-coil region" evidence="4">
    <location>
        <begin position="908"/>
        <end position="1014"/>
    </location>
</feature>
<feature type="region of interest" description="Disordered" evidence="5">
    <location>
        <begin position="1175"/>
        <end position="1232"/>
    </location>
</feature>
<reference evidence="7 8" key="1">
    <citation type="journal article" date="2021" name="Sci. Rep.">
        <title>The genome of the diatom Chaetoceros tenuissimus carries an ancient integrated fragment of an extant virus.</title>
        <authorList>
            <person name="Hongo Y."/>
            <person name="Kimura K."/>
            <person name="Takaki Y."/>
            <person name="Yoshida Y."/>
            <person name="Baba S."/>
            <person name="Kobayashi G."/>
            <person name="Nagasaki K."/>
            <person name="Hano T."/>
            <person name="Tomaru Y."/>
        </authorList>
    </citation>
    <scope>NUCLEOTIDE SEQUENCE [LARGE SCALE GENOMIC DNA]</scope>
    <source>
        <strain evidence="7 8">NIES-3715</strain>
    </source>
</reference>
<keyword evidence="1 4" id="KW-0175">Coiled coil</keyword>
<dbReference type="Pfam" id="PF00225">
    <property type="entry name" value="Kinesin"/>
    <property type="match status" value="1"/>
</dbReference>
<dbReference type="PROSITE" id="PS50067">
    <property type="entry name" value="KINESIN_MOTOR_2"/>
    <property type="match status" value="1"/>
</dbReference>
<dbReference type="SUPFAM" id="SSF52540">
    <property type="entry name" value="P-loop containing nucleoside triphosphate hydrolases"/>
    <property type="match status" value="1"/>
</dbReference>
<feature type="region of interest" description="Disordered" evidence="5">
    <location>
        <begin position="587"/>
        <end position="612"/>
    </location>
</feature>
<proteinExistence type="inferred from homology"/>
<dbReference type="InterPro" id="IPR001752">
    <property type="entry name" value="Kinesin_motor_dom"/>
</dbReference>
<evidence type="ECO:0000256" key="2">
    <source>
        <dbReference type="ARBA" id="ARBA00023175"/>
    </source>
</evidence>
<evidence type="ECO:0000313" key="7">
    <source>
        <dbReference type="EMBL" id="GFH45075.1"/>
    </source>
</evidence>
<dbReference type="PANTHER" id="PTHR47968">
    <property type="entry name" value="CENTROMERE PROTEIN E"/>
    <property type="match status" value="1"/>
</dbReference>
<feature type="compositionally biased region" description="Basic and acidic residues" evidence="5">
    <location>
        <begin position="689"/>
        <end position="728"/>
    </location>
</feature>
<dbReference type="Proteomes" id="UP001054902">
    <property type="component" value="Unassembled WGS sequence"/>
</dbReference>
<dbReference type="SMART" id="SM00129">
    <property type="entry name" value="KISc"/>
    <property type="match status" value="1"/>
</dbReference>
<evidence type="ECO:0000313" key="8">
    <source>
        <dbReference type="Proteomes" id="UP001054902"/>
    </source>
</evidence>
<feature type="region of interest" description="Disordered" evidence="5">
    <location>
        <begin position="1113"/>
        <end position="1134"/>
    </location>
</feature>